<dbReference type="SUPFAM" id="SSF53474">
    <property type="entry name" value="alpha/beta-Hydrolases"/>
    <property type="match status" value="1"/>
</dbReference>
<dbReference type="InterPro" id="IPR029058">
    <property type="entry name" value="AB_hydrolase_fold"/>
</dbReference>
<feature type="signal peptide" evidence="4">
    <location>
        <begin position="1"/>
        <end position="23"/>
    </location>
</feature>
<comment type="caution">
    <text evidence="5">The sequence shown here is derived from an EMBL/GenBank/DDBJ whole genome shotgun (WGS) entry which is preliminary data.</text>
</comment>
<dbReference type="GO" id="GO:0016042">
    <property type="term" value="P:lipid catabolic process"/>
    <property type="evidence" value="ECO:0007669"/>
    <property type="project" value="UniProtKB-KW"/>
</dbReference>
<keyword evidence="2" id="KW-0442">Lipid degradation</keyword>
<keyword evidence="3" id="KW-0443">Lipid metabolism</keyword>
<evidence type="ECO:0000256" key="2">
    <source>
        <dbReference type="ARBA" id="ARBA00022963"/>
    </source>
</evidence>
<dbReference type="GO" id="GO:0003847">
    <property type="term" value="F:1-alkyl-2-acetylglycerophosphocholine esterase activity"/>
    <property type="evidence" value="ECO:0007669"/>
    <property type="project" value="TreeGrafter"/>
</dbReference>
<dbReference type="AlphaFoldDB" id="A0A495X144"/>
<dbReference type="EMBL" id="RBXR01000001">
    <property type="protein sequence ID" value="RKT67567.1"/>
    <property type="molecule type" value="Genomic_DNA"/>
</dbReference>
<gene>
    <name evidence="5" type="ORF">DFJ66_0742</name>
</gene>
<dbReference type="PANTHER" id="PTHR10272:SF0">
    <property type="entry name" value="PLATELET-ACTIVATING FACTOR ACETYLHYDROLASE"/>
    <property type="match status" value="1"/>
</dbReference>
<keyword evidence="6" id="KW-1185">Reference proteome</keyword>
<evidence type="ECO:0000256" key="3">
    <source>
        <dbReference type="ARBA" id="ARBA00023098"/>
    </source>
</evidence>
<evidence type="ECO:0000256" key="4">
    <source>
        <dbReference type="SAM" id="SignalP"/>
    </source>
</evidence>
<proteinExistence type="predicted"/>
<name>A0A495X144_9PSEU</name>
<dbReference type="Proteomes" id="UP000272729">
    <property type="component" value="Unassembled WGS sequence"/>
</dbReference>
<sequence>MRALTIAAAVALAATALPAFAHADPAPASAEPVLALPAPTGPLPVGSTSLHLKDSSRADPWVPTERRELMVSLFYPAFPTAGPRTRYLTAEESAAMLAESDLTHLPSDIFSRTRTHSAADARPFPRPRGLPLVVLSPGYTKPRATLTALAEDLASHGYGVAVIGHTHENYGTSFPDGRFAGCASCEVDHLPEFWEKLARGRAADVSFVLDELLKRPGLVDPTRIAMGGHSAGGGSTVTAMQADARIRAGFDIDGRVYTPVPDTGFTRPFLFLGKYQPNSPVPACTPWQDDFGRLAGWKRWLSLTGAHHASFTDLGLFADQLGVDIGATVSGERAQAITREYVGAFLDTHLREKRRPVLDRPSPHYPEVTFCG</sequence>
<protein>
    <submittedName>
        <fullName evidence="5">Platelet-activating factor acetylhydrolase isoform II</fullName>
    </submittedName>
</protein>
<evidence type="ECO:0000313" key="5">
    <source>
        <dbReference type="EMBL" id="RKT67567.1"/>
    </source>
</evidence>
<dbReference type="Gene3D" id="3.40.50.1820">
    <property type="entry name" value="alpha/beta hydrolase"/>
    <property type="match status" value="1"/>
</dbReference>
<dbReference type="RefSeq" id="WP_121217949.1">
    <property type="nucleotide sequence ID" value="NZ_JBIUBA010000019.1"/>
</dbReference>
<feature type="chain" id="PRO_5019838353" evidence="4">
    <location>
        <begin position="24"/>
        <end position="372"/>
    </location>
</feature>
<keyword evidence="1 5" id="KW-0378">Hydrolase</keyword>
<reference evidence="5 6" key="1">
    <citation type="submission" date="2018-10" db="EMBL/GenBank/DDBJ databases">
        <title>Sequencing the genomes of 1000 actinobacteria strains.</title>
        <authorList>
            <person name="Klenk H.-P."/>
        </authorList>
    </citation>
    <scope>NUCLEOTIDE SEQUENCE [LARGE SCALE GENOMIC DNA]</scope>
    <source>
        <strain evidence="5 6">DSM 43911</strain>
    </source>
</reference>
<dbReference type="Pfam" id="PF03403">
    <property type="entry name" value="PAF-AH_p_II"/>
    <property type="match status" value="1"/>
</dbReference>
<dbReference type="OrthoDB" id="569821at2"/>
<keyword evidence="4" id="KW-0732">Signal</keyword>
<evidence type="ECO:0000313" key="6">
    <source>
        <dbReference type="Proteomes" id="UP000272729"/>
    </source>
</evidence>
<organism evidence="5 6">
    <name type="scientific">Saccharothrix variisporea</name>
    <dbReference type="NCBI Taxonomy" id="543527"/>
    <lineage>
        <taxon>Bacteria</taxon>
        <taxon>Bacillati</taxon>
        <taxon>Actinomycetota</taxon>
        <taxon>Actinomycetes</taxon>
        <taxon>Pseudonocardiales</taxon>
        <taxon>Pseudonocardiaceae</taxon>
        <taxon>Saccharothrix</taxon>
    </lineage>
</organism>
<evidence type="ECO:0000256" key="1">
    <source>
        <dbReference type="ARBA" id="ARBA00022801"/>
    </source>
</evidence>
<dbReference type="PANTHER" id="PTHR10272">
    <property type="entry name" value="PLATELET-ACTIVATING FACTOR ACETYLHYDROLASE"/>
    <property type="match status" value="1"/>
</dbReference>
<accession>A0A495X144</accession>